<evidence type="ECO:0000313" key="1">
    <source>
        <dbReference type="EMBL" id="EQB18040.1"/>
    </source>
</evidence>
<gene>
    <name evidence="1" type="ORF">L284_05775</name>
</gene>
<evidence type="ECO:0000313" key="2">
    <source>
        <dbReference type="Proteomes" id="UP000015527"/>
    </source>
</evidence>
<dbReference type="Proteomes" id="UP000015527">
    <property type="component" value="Unassembled WGS sequence"/>
</dbReference>
<comment type="caution">
    <text evidence="1">The sequence shown here is derived from an EMBL/GenBank/DDBJ whole genome shotgun (WGS) entry which is preliminary data.</text>
</comment>
<dbReference type="Pfam" id="PF05159">
    <property type="entry name" value="Capsule_synth"/>
    <property type="match status" value="1"/>
</dbReference>
<keyword evidence="2" id="KW-1185">Reference proteome</keyword>
<protein>
    <recommendedName>
        <fullName evidence="3">Capsule polysaccharide transporter</fullName>
    </recommendedName>
</protein>
<evidence type="ECO:0008006" key="3">
    <source>
        <dbReference type="Google" id="ProtNLM"/>
    </source>
</evidence>
<proteinExistence type="predicted"/>
<dbReference type="CDD" id="cd16439">
    <property type="entry name" value="beta_Kdo_transferase_KpsC_2"/>
    <property type="match status" value="1"/>
</dbReference>
<dbReference type="eggNOG" id="COG3563">
    <property type="taxonomic scope" value="Bacteria"/>
</dbReference>
<dbReference type="PATRIC" id="fig|1096930.3.peg.1141"/>
<dbReference type="EMBL" id="ATHL01000046">
    <property type="protein sequence ID" value="EQB18040.1"/>
    <property type="molecule type" value="Genomic_DNA"/>
</dbReference>
<reference evidence="1 2" key="1">
    <citation type="journal article" date="2013" name="Genome Announc.">
        <title>Genome Sequence of Novosphingobium lindaniclasticum LE124T, Isolated from a Hexachlorocyclohexane Dumpsite.</title>
        <authorList>
            <person name="Saxena A."/>
            <person name="Nayyar N."/>
            <person name="Sangwan N."/>
            <person name="Kumari R."/>
            <person name="Khurana J.P."/>
            <person name="Lal R."/>
        </authorList>
    </citation>
    <scope>NUCLEOTIDE SEQUENCE [LARGE SCALE GENOMIC DNA]</scope>
    <source>
        <strain evidence="1 2">LE124</strain>
    </source>
</reference>
<dbReference type="AlphaFoldDB" id="T0J1M7"/>
<accession>T0J1M7</accession>
<dbReference type="GO" id="GO:0015774">
    <property type="term" value="P:polysaccharide transport"/>
    <property type="evidence" value="ECO:0007669"/>
    <property type="project" value="InterPro"/>
</dbReference>
<dbReference type="GO" id="GO:0000271">
    <property type="term" value="P:polysaccharide biosynthetic process"/>
    <property type="evidence" value="ECO:0007669"/>
    <property type="project" value="InterPro"/>
</dbReference>
<organism evidence="1 2">
    <name type="scientific">Novosphingobium lindaniclasticum LE124</name>
    <dbReference type="NCBI Taxonomy" id="1096930"/>
    <lineage>
        <taxon>Bacteria</taxon>
        <taxon>Pseudomonadati</taxon>
        <taxon>Pseudomonadota</taxon>
        <taxon>Alphaproteobacteria</taxon>
        <taxon>Sphingomonadales</taxon>
        <taxon>Sphingomonadaceae</taxon>
        <taxon>Novosphingobium</taxon>
    </lineage>
</organism>
<sequence>MLDRSVTRGRIAGLEGLPSLPANCDPWTACAGTHLVVADADDELLLVAALSGCRVEPVGDGRFAALADPGALEDVVSAELSRWTYRDPFGGATLGAVQAIDLLAGWRTLIDANRDVAAVYGIARWKRITADNLLWDGSGPVRHADKALPPAGASLALAWIARSDADTLRALEASGVHIGEIEDGMIRSTGLGANCVPPLSIVVDARGPHFDPAQASELEIILQSATIPEAVLQRAAALRERLVSGGISKYGQDSTHRQNAEKNARSAGRKLVLVTGQVGDDRSVLRGGGGLDNMELLRRARAQEPGATIVFKPHPDVEAGHRKGRIPDPIALEFADEIDRTSSIAALLDRVDAVHVLTSLAGFEALMRGREVVTHGVPFYAGWGLTRDLGAVPARRTRRRSLDELVAATLILYPRYLDPVTRLPCGPETLVDRIAGGQAEVRSPLIRLREAQGRLNRLIEWIARR</sequence>
<dbReference type="InterPro" id="IPR007833">
    <property type="entry name" value="Capsule_polysaccharide_synth"/>
</dbReference>
<name>T0J1M7_9SPHN</name>